<dbReference type="Proteomes" id="UP000431684">
    <property type="component" value="Unassembled WGS sequence"/>
</dbReference>
<evidence type="ECO:0000313" key="4">
    <source>
        <dbReference type="Proteomes" id="UP000431684"/>
    </source>
</evidence>
<feature type="chain" id="PRO_5026137769" evidence="2">
    <location>
        <begin position="20"/>
        <end position="420"/>
    </location>
</feature>
<protein>
    <submittedName>
        <fullName evidence="3">Tetratricopeptide repeat protein</fullName>
    </submittedName>
</protein>
<sequence>MTRFLFACLLAIFCGSAAAREPADAAAPAEQRVQGDVRNPEMYREALRLINEGHPDEAAVLLQRFLQQEPEHAGAWLDLALSECELGNAAEAERLFAAIEARFDPPPGILEVIGARRAEGCRRVYIRPASWLLSTSRGRSNNVNQGASSPTGSLGSGSNQTEFELDPSFLPKADSYTTATASFLKPLNNKGTLAIVQAFAVRHDHVDEQDMTSVLAAVEQAWKPGRWRVRGTVAYGASMLGGVLYQRQQQAQVRVSPPLPLPKSVDLAVAASLNHVKYPTRESYDGNTWELSSTLTWRNSRNQVLMTLSGLKDNGETSRPGGDRRGWFGNLQWYTSLGSGWVAEAGLSHQVWLGSEMYSPELIDVVRRQQTTTGRGAVQYYLRPNYSLYIEARATRNHENIGLFQYNVRSVQFGLRWDNF</sequence>
<dbReference type="SUPFAM" id="SSF48452">
    <property type="entry name" value="TPR-like"/>
    <property type="match status" value="1"/>
</dbReference>
<dbReference type="Gene3D" id="1.25.40.10">
    <property type="entry name" value="Tetratricopeptide repeat domain"/>
    <property type="match status" value="1"/>
</dbReference>
<keyword evidence="4" id="KW-1185">Reference proteome</keyword>
<name>A0A6I3XBZ3_9BURK</name>
<reference evidence="3 4" key="1">
    <citation type="submission" date="2019-11" db="EMBL/GenBank/DDBJ databases">
        <title>Draft Genome Sequences of Six Type Strains of the Genus Massilia.</title>
        <authorList>
            <person name="Miess H."/>
            <person name="Frediansyah A."/>
            <person name="Goeker M."/>
            <person name="Gross H."/>
        </authorList>
    </citation>
    <scope>NUCLEOTIDE SEQUENCE [LARGE SCALE GENOMIC DNA]</scope>
    <source>
        <strain evidence="3 4">DSM 17513</strain>
    </source>
</reference>
<comment type="caution">
    <text evidence="3">The sequence shown here is derived from an EMBL/GenBank/DDBJ whole genome shotgun (WGS) entry which is preliminary data.</text>
</comment>
<dbReference type="Pfam" id="PF14559">
    <property type="entry name" value="TPR_19"/>
    <property type="match status" value="1"/>
</dbReference>
<dbReference type="OrthoDB" id="8768878at2"/>
<gene>
    <name evidence="3" type="ORF">GJV26_18555</name>
</gene>
<feature type="region of interest" description="Disordered" evidence="1">
    <location>
        <begin position="137"/>
        <end position="161"/>
    </location>
</feature>
<accession>A0A6I3XBZ3</accession>
<keyword evidence="2" id="KW-0732">Signal</keyword>
<dbReference type="InterPro" id="IPR011990">
    <property type="entry name" value="TPR-like_helical_dom_sf"/>
</dbReference>
<evidence type="ECO:0000313" key="3">
    <source>
        <dbReference type="EMBL" id="MUI14444.1"/>
    </source>
</evidence>
<dbReference type="RefSeq" id="WP_155710135.1">
    <property type="nucleotide sequence ID" value="NZ_BMWU01000036.1"/>
</dbReference>
<feature type="signal peptide" evidence="2">
    <location>
        <begin position="1"/>
        <end position="19"/>
    </location>
</feature>
<evidence type="ECO:0000256" key="1">
    <source>
        <dbReference type="SAM" id="MobiDB-lite"/>
    </source>
</evidence>
<dbReference type="AlphaFoldDB" id="A0A6I3XBZ3"/>
<proteinExistence type="predicted"/>
<dbReference type="EMBL" id="WNWM01000002">
    <property type="protein sequence ID" value="MUI14444.1"/>
    <property type="molecule type" value="Genomic_DNA"/>
</dbReference>
<evidence type="ECO:0000256" key="2">
    <source>
        <dbReference type="SAM" id="SignalP"/>
    </source>
</evidence>
<organism evidence="3 4">
    <name type="scientific">Pseudoduganella dura</name>
    <dbReference type="NCBI Taxonomy" id="321982"/>
    <lineage>
        <taxon>Bacteria</taxon>
        <taxon>Pseudomonadati</taxon>
        <taxon>Pseudomonadota</taxon>
        <taxon>Betaproteobacteria</taxon>
        <taxon>Burkholderiales</taxon>
        <taxon>Oxalobacteraceae</taxon>
        <taxon>Telluria group</taxon>
        <taxon>Pseudoduganella</taxon>
    </lineage>
</organism>